<dbReference type="RefSeq" id="XP_003053346.1">
    <property type="nucleotide sequence ID" value="XM_003053300.1"/>
</dbReference>
<feature type="region of interest" description="Disordered" evidence="1">
    <location>
        <begin position="1"/>
        <end position="133"/>
    </location>
</feature>
<feature type="compositionally biased region" description="Basic residues" evidence="1">
    <location>
        <begin position="108"/>
        <end position="123"/>
    </location>
</feature>
<dbReference type="Proteomes" id="UP000005206">
    <property type="component" value="Chromosome 1"/>
</dbReference>
<reference evidence="3 4" key="1">
    <citation type="journal article" date="2009" name="PLoS Genet.">
        <title>The genome of Nectria haematococca: contribution of supernumerary chromosomes to gene expansion.</title>
        <authorList>
            <person name="Coleman J.J."/>
            <person name="Rounsley S.D."/>
            <person name="Rodriguez-Carres M."/>
            <person name="Kuo A."/>
            <person name="Wasmann C.C."/>
            <person name="Grimwood J."/>
            <person name="Schmutz J."/>
            <person name="Taga M."/>
            <person name="White G.J."/>
            <person name="Zhou S."/>
            <person name="Schwartz D.C."/>
            <person name="Freitag M."/>
            <person name="Ma L.J."/>
            <person name="Danchin E.G."/>
            <person name="Henrissat B."/>
            <person name="Coutinho P.M."/>
            <person name="Nelson D.R."/>
            <person name="Straney D."/>
            <person name="Napoli C.A."/>
            <person name="Barker B.M."/>
            <person name="Gribskov M."/>
            <person name="Rep M."/>
            <person name="Kroken S."/>
            <person name="Molnar I."/>
            <person name="Rensing C."/>
            <person name="Kennell J.C."/>
            <person name="Zamora J."/>
            <person name="Farman M.L."/>
            <person name="Selker E.U."/>
            <person name="Salamov A."/>
            <person name="Shapiro H."/>
            <person name="Pangilinan J."/>
            <person name="Lindquist E."/>
            <person name="Lamers C."/>
            <person name="Grigoriev I.V."/>
            <person name="Geiser D.M."/>
            <person name="Covert S.F."/>
            <person name="Temporini E."/>
            <person name="Vanetten H.D."/>
        </authorList>
    </citation>
    <scope>NUCLEOTIDE SEQUENCE [LARGE SCALE GENOMIC DNA]</scope>
    <source>
        <strain evidence="4">ATCC MYA-4622 / CBS 123669 / FGSC 9596 / NRRL 45880 / 77-13-4</strain>
    </source>
</reference>
<evidence type="ECO:0000313" key="3">
    <source>
        <dbReference type="EMBL" id="EEU47633.1"/>
    </source>
</evidence>
<keyword evidence="4" id="KW-1185">Reference proteome</keyword>
<feature type="region of interest" description="Disordered" evidence="1">
    <location>
        <begin position="304"/>
        <end position="386"/>
    </location>
</feature>
<evidence type="ECO:0000256" key="1">
    <source>
        <dbReference type="SAM" id="MobiDB-lite"/>
    </source>
</evidence>
<dbReference type="VEuPathDB" id="FungiDB:NECHADRAFT_98623"/>
<dbReference type="STRING" id="660122.C7YJV5"/>
<protein>
    <recommendedName>
        <fullName evidence="2">DUF8035 domain-containing protein</fullName>
    </recommendedName>
</protein>
<dbReference type="Pfam" id="PF26118">
    <property type="entry name" value="DUF8035"/>
    <property type="match status" value="1"/>
</dbReference>
<gene>
    <name evidence="3" type="ORF">NECHADRAFT_98623</name>
</gene>
<dbReference type="GeneID" id="9676695"/>
<sequence>MSRSSYSYTDSDDEDYDIHVRRSGPSPGGVRYVSGGQRPHSYYDAPAGPSRLGPERLTTVISRSKSRERSRSRDRRTSSPPLPAPVIINNRIYNDFSSDDDDDDRRKQVVRRSSRRRRSHSRSRSGSSSYVAQKEWEVERARKELEEMRLANAREKDEQRMVKGYREEWEAEQSRKELEKIRLTSARERDEQQLVKGHREAWEAERSRKELEKTRLANERERDEQRLVKGYREEWEAEQSRKQLEKVQLANARDDDERRIVEKFRKEEELKQSRRELDAMKEREARKAEEERLMKAIDLKRLRAKDAAKAESDRREKEANDAIEEYKRKELQRVTDEKKRKDQREREAAEAVERYKREEKERIAKEKAEKEAKEKEYQKRLREDLVKSGLDDEAIDAIMKKEKIKREPSPQPPYRPLPHHGMVPNMGQIGAPAPHGGLVGPIVHPNHVAHTNQAPPMAVAPGPRPTYTRMARRHLSIESLRAYGVDFDLDDDPEYVLIKRWVPEWEQDQLWKHTKYIRQKRGKMLMIEEKKHGRDDPEFEWVRKKTDKKERRRSKSPSLLMYLAGARPA</sequence>
<dbReference type="EMBL" id="GG698896">
    <property type="protein sequence ID" value="EEU47633.1"/>
    <property type="molecule type" value="Genomic_DNA"/>
</dbReference>
<evidence type="ECO:0000313" key="4">
    <source>
        <dbReference type="Proteomes" id="UP000005206"/>
    </source>
</evidence>
<organism evidence="3 4">
    <name type="scientific">Fusarium vanettenii (strain ATCC MYA-4622 / CBS 123669 / FGSC 9596 / NRRL 45880 / 77-13-4)</name>
    <name type="common">Fusarium solani subsp. pisi</name>
    <dbReference type="NCBI Taxonomy" id="660122"/>
    <lineage>
        <taxon>Eukaryota</taxon>
        <taxon>Fungi</taxon>
        <taxon>Dikarya</taxon>
        <taxon>Ascomycota</taxon>
        <taxon>Pezizomycotina</taxon>
        <taxon>Sordariomycetes</taxon>
        <taxon>Hypocreomycetidae</taxon>
        <taxon>Hypocreales</taxon>
        <taxon>Nectriaceae</taxon>
        <taxon>Fusarium</taxon>
        <taxon>Fusarium solani species complex</taxon>
        <taxon>Fusarium vanettenii</taxon>
    </lineage>
</organism>
<name>C7YJV5_FUSV7</name>
<dbReference type="OMA" id="EPEFEWV"/>
<dbReference type="InterPro" id="IPR058348">
    <property type="entry name" value="DUF8035"/>
</dbReference>
<feature type="region of interest" description="Disordered" evidence="1">
    <location>
        <begin position="268"/>
        <end position="289"/>
    </location>
</feature>
<dbReference type="OrthoDB" id="5242628at2759"/>
<dbReference type="AlphaFoldDB" id="C7YJV5"/>
<dbReference type="KEGG" id="nhe:NECHADRAFT_98623"/>
<evidence type="ECO:0000259" key="2">
    <source>
        <dbReference type="Pfam" id="PF26118"/>
    </source>
</evidence>
<accession>C7YJV5</accession>
<dbReference type="eggNOG" id="ENOG502QQ4F">
    <property type="taxonomic scope" value="Eukaryota"/>
</dbReference>
<dbReference type="InParanoid" id="C7YJV5"/>
<dbReference type="HOGENOM" id="CLU_025210_0_0_1"/>
<proteinExistence type="predicted"/>
<feature type="domain" description="DUF8035" evidence="2">
    <location>
        <begin position="465"/>
        <end position="519"/>
    </location>
</feature>
<feature type="compositionally biased region" description="Basic and acidic residues" evidence="1">
    <location>
        <begin position="65"/>
        <end position="77"/>
    </location>
</feature>